<dbReference type="PANTHER" id="PTHR30154:SF34">
    <property type="entry name" value="TRANSCRIPTIONAL REGULATOR AZLB"/>
    <property type="match status" value="1"/>
</dbReference>
<dbReference type="GO" id="GO:0005829">
    <property type="term" value="C:cytosol"/>
    <property type="evidence" value="ECO:0007669"/>
    <property type="project" value="TreeGrafter"/>
</dbReference>
<keyword evidence="1" id="KW-0805">Transcription regulation</keyword>
<dbReference type="SUPFAM" id="SSF54909">
    <property type="entry name" value="Dimeric alpha+beta barrel"/>
    <property type="match status" value="1"/>
</dbReference>
<dbReference type="KEGG" id="opf:CBP31_08605"/>
<accession>A0A1Y0D554</accession>
<dbReference type="OrthoDB" id="166264at2"/>
<keyword evidence="6" id="KW-1185">Reference proteome</keyword>
<protein>
    <submittedName>
        <fullName evidence="5">AsnC family transcriptional regulator</fullName>
    </submittedName>
</protein>
<dbReference type="EMBL" id="CP021377">
    <property type="protein sequence ID" value="ART82673.1"/>
    <property type="molecule type" value="Genomic_DNA"/>
</dbReference>
<dbReference type="Pfam" id="PF01037">
    <property type="entry name" value="AsnC_trans_reg"/>
    <property type="match status" value="1"/>
</dbReference>
<dbReference type="AlphaFoldDB" id="A0A1Y0D554"/>
<evidence type="ECO:0000313" key="5">
    <source>
        <dbReference type="EMBL" id="ART82673.1"/>
    </source>
</evidence>
<feature type="domain" description="HTH asnC-type" evidence="4">
    <location>
        <begin position="7"/>
        <end position="68"/>
    </location>
</feature>
<dbReference type="InterPro" id="IPR000485">
    <property type="entry name" value="AsnC-type_HTH_dom"/>
</dbReference>
<dbReference type="PROSITE" id="PS50956">
    <property type="entry name" value="HTH_ASNC_2"/>
    <property type="match status" value="1"/>
</dbReference>
<name>A0A1Y0D554_9GAMM</name>
<dbReference type="PRINTS" id="PR00033">
    <property type="entry name" value="HTHASNC"/>
</dbReference>
<dbReference type="InterPro" id="IPR036390">
    <property type="entry name" value="WH_DNA-bd_sf"/>
</dbReference>
<evidence type="ECO:0000256" key="1">
    <source>
        <dbReference type="ARBA" id="ARBA00023015"/>
    </source>
</evidence>
<reference evidence="5 6" key="1">
    <citation type="journal article" date="2014" name="Int. J. Syst. Evol. Microbiol.">
        <title>Oceanisphaera profunda sp. nov., a marine bacterium isolated from deep-sea sediment, and emended description of the genus Oceanisphaera.</title>
        <authorList>
            <person name="Xu Z."/>
            <person name="Zhang X.Y."/>
            <person name="Su H.N."/>
            <person name="Yu Z.C."/>
            <person name="Liu C."/>
            <person name="Li H."/>
            <person name="Chen X.L."/>
            <person name="Song X.Y."/>
            <person name="Xie B.B."/>
            <person name="Qin Q.L."/>
            <person name="Zhou B.C."/>
            <person name="Shi M."/>
            <person name="Huang Y."/>
            <person name="Zhang Y.Z."/>
        </authorList>
    </citation>
    <scope>NUCLEOTIDE SEQUENCE [LARGE SCALE GENOMIC DNA]</scope>
    <source>
        <strain evidence="5 6">SM1222</strain>
    </source>
</reference>
<dbReference type="Gene3D" id="1.10.10.10">
    <property type="entry name" value="Winged helix-like DNA-binding domain superfamily/Winged helix DNA-binding domain"/>
    <property type="match status" value="1"/>
</dbReference>
<keyword evidence="2" id="KW-0238">DNA-binding</keyword>
<dbReference type="FunFam" id="3.30.70.920:FF:000008">
    <property type="entry name" value="Transcriptional regulator, AsnC family"/>
    <property type="match status" value="1"/>
</dbReference>
<dbReference type="GO" id="GO:0006355">
    <property type="term" value="P:regulation of DNA-templated transcription"/>
    <property type="evidence" value="ECO:0007669"/>
    <property type="project" value="UniProtKB-ARBA"/>
</dbReference>
<evidence type="ECO:0000313" key="6">
    <source>
        <dbReference type="Proteomes" id="UP000243937"/>
    </source>
</evidence>
<evidence type="ECO:0000256" key="3">
    <source>
        <dbReference type="ARBA" id="ARBA00023163"/>
    </source>
</evidence>
<proteinExistence type="predicted"/>
<keyword evidence="3" id="KW-0804">Transcription</keyword>
<dbReference type="GO" id="GO:0043200">
    <property type="term" value="P:response to amino acid"/>
    <property type="evidence" value="ECO:0007669"/>
    <property type="project" value="TreeGrafter"/>
</dbReference>
<dbReference type="PANTHER" id="PTHR30154">
    <property type="entry name" value="LEUCINE-RESPONSIVE REGULATORY PROTEIN"/>
    <property type="match status" value="1"/>
</dbReference>
<gene>
    <name evidence="5" type="ORF">CBP31_08605</name>
</gene>
<dbReference type="InterPro" id="IPR011991">
    <property type="entry name" value="ArsR-like_HTH"/>
</dbReference>
<dbReference type="SUPFAM" id="SSF46785">
    <property type="entry name" value="Winged helix' DNA-binding domain"/>
    <property type="match status" value="1"/>
</dbReference>
<dbReference type="InterPro" id="IPR036388">
    <property type="entry name" value="WH-like_DNA-bd_sf"/>
</dbReference>
<dbReference type="InterPro" id="IPR019888">
    <property type="entry name" value="Tscrpt_reg_AsnC-like"/>
</dbReference>
<dbReference type="Pfam" id="PF13412">
    <property type="entry name" value="HTH_24"/>
    <property type="match status" value="1"/>
</dbReference>
<dbReference type="Proteomes" id="UP000243937">
    <property type="component" value="Chromosome"/>
</dbReference>
<dbReference type="InterPro" id="IPR011008">
    <property type="entry name" value="Dimeric_a/b-barrel"/>
</dbReference>
<dbReference type="RefSeq" id="WP_087036370.1">
    <property type="nucleotide sequence ID" value="NZ_CP021377.1"/>
</dbReference>
<evidence type="ECO:0000256" key="2">
    <source>
        <dbReference type="ARBA" id="ARBA00023125"/>
    </source>
</evidence>
<dbReference type="SMART" id="SM00344">
    <property type="entry name" value="HTH_ASNC"/>
    <property type="match status" value="1"/>
</dbReference>
<dbReference type="InterPro" id="IPR019885">
    <property type="entry name" value="Tscrpt_reg_HTH_AsnC-type_CS"/>
</dbReference>
<evidence type="ECO:0000259" key="4">
    <source>
        <dbReference type="PROSITE" id="PS50956"/>
    </source>
</evidence>
<dbReference type="PROSITE" id="PS00519">
    <property type="entry name" value="HTH_ASNC_1"/>
    <property type="match status" value="1"/>
</dbReference>
<organism evidence="5 6">
    <name type="scientific">Oceanisphaera profunda</name>
    <dbReference type="NCBI Taxonomy" id="1416627"/>
    <lineage>
        <taxon>Bacteria</taxon>
        <taxon>Pseudomonadati</taxon>
        <taxon>Pseudomonadota</taxon>
        <taxon>Gammaproteobacteria</taxon>
        <taxon>Aeromonadales</taxon>
        <taxon>Aeromonadaceae</taxon>
        <taxon>Oceanisphaera</taxon>
    </lineage>
</organism>
<dbReference type="GO" id="GO:0043565">
    <property type="term" value="F:sequence-specific DNA binding"/>
    <property type="evidence" value="ECO:0007669"/>
    <property type="project" value="InterPro"/>
</dbReference>
<sequence>MSNLVQLDRTDRRILELMQANGRISNLELAERVGLSPSPCSRRVKALEDAGLIAEHVTLLNANKLGLSLQAYIHISLDRHTPERFESFDAAINSFSEVLECDLVTGTEADYQLKVVVRDMEHYQQFLLGKLTRVNGVTGVRSSFVLRRIKHETALPLDHLG</sequence>
<dbReference type="Gene3D" id="3.30.70.920">
    <property type="match status" value="1"/>
</dbReference>
<dbReference type="CDD" id="cd00090">
    <property type="entry name" value="HTH_ARSR"/>
    <property type="match status" value="1"/>
</dbReference>
<dbReference type="InterPro" id="IPR019887">
    <property type="entry name" value="Tscrpt_reg_AsnC/Lrp_C"/>
</dbReference>